<name>A0A9P6VRE4_RHOMI</name>
<feature type="region of interest" description="Disordered" evidence="1">
    <location>
        <begin position="484"/>
        <end position="564"/>
    </location>
</feature>
<dbReference type="OrthoDB" id="10607830at2759"/>
<feature type="region of interest" description="Disordered" evidence="1">
    <location>
        <begin position="204"/>
        <end position="240"/>
    </location>
</feature>
<evidence type="ECO:0000256" key="1">
    <source>
        <dbReference type="SAM" id="MobiDB-lite"/>
    </source>
</evidence>
<proteinExistence type="predicted"/>
<feature type="region of interest" description="Disordered" evidence="1">
    <location>
        <begin position="422"/>
        <end position="449"/>
    </location>
</feature>
<dbReference type="EMBL" id="PUHQ01000214">
    <property type="protein sequence ID" value="KAG0653381.1"/>
    <property type="molecule type" value="Genomic_DNA"/>
</dbReference>
<dbReference type="AlphaFoldDB" id="A0A9P6VRE4"/>
<evidence type="ECO:0000313" key="3">
    <source>
        <dbReference type="Proteomes" id="UP000777482"/>
    </source>
</evidence>
<evidence type="ECO:0000313" key="2">
    <source>
        <dbReference type="EMBL" id="KAG0653381.1"/>
    </source>
</evidence>
<protein>
    <submittedName>
        <fullName evidence="2">Uncharacterized protein</fullName>
    </submittedName>
</protein>
<feature type="compositionally biased region" description="Low complexity" evidence="1">
    <location>
        <begin position="146"/>
        <end position="163"/>
    </location>
</feature>
<accession>A0A9P6VRE4</accession>
<feature type="compositionally biased region" description="Low complexity" evidence="1">
    <location>
        <begin position="533"/>
        <end position="557"/>
    </location>
</feature>
<feature type="region of interest" description="Disordered" evidence="1">
    <location>
        <begin position="130"/>
        <end position="187"/>
    </location>
</feature>
<feature type="region of interest" description="Disordered" evidence="1">
    <location>
        <begin position="332"/>
        <end position="372"/>
    </location>
</feature>
<organism evidence="2 3">
    <name type="scientific">Rhodotorula mucilaginosa</name>
    <name type="common">Yeast</name>
    <name type="synonym">Rhodotorula rubra</name>
    <dbReference type="NCBI Taxonomy" id="5537"/>
    <lineage>
        <taxon>Eukaryota</taxon>
        <taxon>Fungi</taxon>
        <taxon>Dikarya</taxon>
        <taxon>Basidiomycota</taxon>
        <taxon>Pucciniomycotina</taxon>
        <taxon>Microbotryomycetes</taxon>
        <taxon>Sporidiobolales</taxon>
        <taxon>Sporidiobolaceae</taxon>
        <taxon>Rhodotorula</taxon>
    </lineage>
</organism>
<gene>
    <name evidence="2" type="ORF">C6P46_002869</name>
</gene>
<dbReference type="Proteomes" id="UP000777482">
    <property type="component" value="Unassembled WGS sequence"/>
</dbReference>
<feature type="non-terminal residue" evidence="2">
    <location>
        <position position="1"/>
    </location>
</feature>
<sequence length="564" mass="60544">LLPVFERSRAGDKKVMCFVPASEGVEFRTKKPKSSVSVAVYFGETLASCVFHLASEINPQAPLDDESRFLMFDTSGLYDGSERSFMFGRIPTTDDPDAAANDVGYLDSVSAIRVELHHLVDARYVTTGWADASPSEKSSQKRNVKKLATAKSPTKSATKASASDSHKKEIHDTNNGAGLRPIDEKSDKGQFALAPRQLWTNRVKAAEQERQRGRSLPNGNYLARDPVNARDGSVAKGKKEKKTPIKEWKYKERKHASTAVFLLRSLPWISKHLEDFFFQPTPPLPSREPVVEIDGAIAVDMTPEEAEEGVRAAAQIKRPAKRQKVVNLMDEHEEDAAEGGHDDYYDYSLPDPAAQGEPQGSEAVVGNDGDSSSFLADVQVGDTTASQRQAAEEHARTQALQLVTSLAQEQPDFKKIKQEVFAGGSSSGRARTSETAKFSTDATTNTPGAPSSSLLAVCNRTAAQALTPNNTAVASGAQVCAHPPKTALRGQNSSSSPPAPSTWPQQQQLFDTMPKAKPFKGRTSKTSPRASVTTSSANLAASGSGVGASGARVVGTGTQVGMSR</sequence>
<feature type="compositionally biased region" description="Low complexity" evidence="1">
    <location>
        <begin position="491"/>
        <end position="508"/>
    </location>
</feature>
<keyword evidence="3" id="KW-1185">Reference proteome</keyword>
<reference evidence="2 3" key="1">
    <citation type="submission" date="2020-11" db="EMBL/GenBank/DDBJ databases">
        <title>Kefir isolates.</title>
        <authorList>
            <person name="Marcisauskas S."/>
            <person name="Kim Y."/>
            <person name="Blasche S."/>
        </authorList>
    </citation>
    <scope>NUCLEOTIDE SEQUENCE [LARGE SCALE GENOMIC DNA]</scope>
    <source>
        <strain evidence="2 3">KR</strain>
    </source>
</reference>
<feature type="compositionally biased region" description="Polar residues" evidence="1">
    <location>
        <begin position="429"/>
        <end position="449"/>
    </location>
</feature>
<comment type="caution">
    <text evidence="2">The sequence shown here is derived from an EMBL/GenBank/DDBJ whole genome shotgun (WGS) entry which is preliminary data.</text>
</comment>